<sequence>MQIFTLLPWADWLAVLWFFSGWIGYAWFARHYGVTRSSLLSTTNRYRHYWLLQATSRDPRVIDGVITQNLSSTPAFFSSTTIIIIGGLIALLGTTDKAAELVREIPFAVRTSVLIFDLKVLLMVGVFVYAFFRFSWSMRQYTFVALLIGSLPSPQEFEAGKFDREVFATRASRMVGLAAETFNDGLRAYYLSFALMAWFFSTIAFVLATAVVVLILYNREFNSDVLGVLRE</sequence>
<dbReference type="RefSeq" id="WP_068832088.1">
    <property type="nucleotide sequence ID" value="NZ_JBHSMX010000066.1"/>
</dbReference>
<keyword evidence="3" id="KW-1185">Reference proteome</keyword>
<feature type="transmembrane region" description="Helical" evidence="1">
    <location>
        <begin position="12"/>
        <end position="29"/>
    </location>
</feature>
<proteinExistence type="predicted"/>
<dbReference type="Pfam" id="PF04654">
    <property type="entry name" value="DUF599"/>
    <property type="match status" value="1"/>
</dbReference>
<dbReference type="PANTHER" id="PTHR31881">
    <property type="match status" value="1"/>
</dbReference>
<gene>
    <name evidence="2" type="ORF">ACFPP7_24170</name>
</gene>
<organism evidence="2 3">
    <name type="scientific">Polaromonas jejuensis</name>
    <dbReference type="NCBI Taxonomy" id="457502"/>
    <lineage>
        <taxon>Bacteria</taxon>
        <taxon>Pseudomonadati</taxon>
        <taxon>Pseudomonadota</taxon>
        <taxon>Betaproteobacteria</taxon>
        <taxon>Burkholderiales</taxon>
        <taxon>Comamonadaceae</taxon>
        <taxon>Polaromonas</taxon>
    </lineage>
</organism>
<evidence type="ECO:0000256" key="1">
    <source>
        <dbReference type="SAM" id="Phobius"/>
    </source>
</evidence>
<name>A0ABW0QGB2_9BURK</name>
<dbReference type="EMBL" id="JBHSMX010000066">
    <property type="protein sequence ID" value="MFC5523979.1"/>
    <property type="molecule type" value="Genomic_DNA"/>
</dbReference>
<feature type="transmembrane region" description="Helical" evidence="1">
    <location>
        <begin position="189"/>
        <end position="217"/>
    </location>
</feature>
<keyword evidence="1" id="KW-1133">Transmembrane helix</keyword>
<feature type="transmembrane region" description="Helical" evidence="1">
    <location>
        <begin position="107"/>
        <end position="132"/>
    </location>
</feature>
<accession>A0ABW0QGB2</accession>
<keyword evidence="1" id="KW-0812">Transmembrane</keyword>
<evidence type="ECO:0000313" key="3">
    <source>
        <dbReference type="Proteomes" id="UP001596084"/>
    </source>
</evidence>
<reference evidence="3" key="1">
    <citation type="journal article" date="2019" name="Int. J. Syst. Evol. Microbiol.">
        <title>The Global Catalogue of Microorganisms (GCM) 10K type strain sequencing project: providing services to taxonomists for standard genome sequencing and annotation.</title>
        <authorList>
            <consortium name="The Broad Institute Genomics Platform"/>
            <consortium name="The Broad Institute Genome Sequencing Center for Infectious Disease"/>
            <person name="Wu L."/>
            <person name="Ma J."/>
        </authorList>
    </citation>
    <scope>NUCLEOTIDE SEQUENCE [LARGE SCALE GENOMIC DNA]</scope>
    <source>
        <strain evidence="3">CGMCC 4.7277</strain>
    </source>
</reference>
<dbReference type="InterPro" id="IPR006747">
    <property type="entry name" value="DUF599"/>
</dbReference>
<evidence type="ECO:0000313" key="2">
    <source>
        <dbReference type="EMBL" id="MFC5523979.1"/>
    </source>
</evidence>
<dbReference type="Proteomes" id="UP001596084">
    <property type="component" value="Unassembled WGS sequence"/>
</dbReference>
<dbReference type="PANTHER" id="PTHR31881:SF6">
    <property type="entry name" value="OS09G0494600 PROTEIN"/>
    <property type="match status" value="1"/>
</dbReference>
<protein>
    <submittedName>
        <fullName evidence="2">DUF599 domain-containing protein</fullName>
    </submittedName>
</protein>
<keyword evidence="1" id="KW-0472">Membrane</keyword>
<feature type="transmembrane region" description="Helical" evidence="1">
    <location>
        <begin position="75"/>
        <end position="95"/>
    </location>
</feature>
<comment type="caution">
    <text evidence="2">The sequence shown here is derived from an EMBL/GenBank/DDBJ whole genome shotgun (WGS) entry which is preliminary data.</text>
</comment>